<evidence type="ECO:0000313" key="1">
    <source>
        <dbReference type="EMBL" id="MED6178791.1"/>
    </source>
</evidence>
<reference evidence="1 2" key="1">
    <citation type="journal article" date="2023" name="Plants (Basel)">
        <title>Bridging the Gap: Combining Genomics and Transcriptomics Approaches to Understand Stylosanthes scabra, an Orphan Legume from the Brazilian Caatinga.</title>
        <authorList>
            <person name="Ferreira-Neto J.R.C."/>
            <person name="da Silva M.D."/>
            <person name="Binneck E."/>
            <person name="de Melo N.F."/>
            <person name="da Silva R.H."/>
            <person name="de Melo A.L.T.M."/>
            <person name="Pandolfi V."/>
            <person name="Bustamante F.O."/>
            <person name="Brasileiro-Vidal A.C."/>
            <person name="Benko-Iseppon A.M."/>
        </authorList>
    </citation>
    <scope>NUCLEOTIDE SEQUENCE [LARGE SCALE GENOMIC DNA]</scope>
    <source>
        <tissue evidence="1">Leaves</tissue>
    </source>
</reference>
<comment type="caution">
    <text evidence="1">The sequence shown here is derived from an EMBL/GenBank/DDBJ whole genome shotgun (WGS) entry which is preliminary data.</text>
</comment>
<keyword evidence="2" id="KW-1185">Reference proteome</keyword>
<dbReference type="EMBL" id="JASCZI010157672">
    <property type="protein sequence ID" value="MED6178791.1"/>
    <property type="molecule type" value="Genomic_DNA"/>
</dbReference>
<sequence>ESRLHRRTCFEFNRQILTNEEGHLGIGQHQEWINALGYGSGKGYDESGTEEPANSWAGGIGGMSWKFSFSQSRFKGLSSKHAQ</sequence>
<dbReference type="Proteomes" id="UP001341840">
    <property type="component" value="Unassembled WGS sequence"/>
</dbReference>
<gene>
    <name evidence="1" type="ORF">PIB30_110941</name>
</gene>
<protein>
    <submittedName>
        <fullName evidence="1">Uncharacterized protein</fullName>
    </submittedName>
</protein>
<feature type="non-terminal residue" evidence="1">
    <location>
        <position position="1"/>
    </location>
</feature>
<name>A0ABU6W079_9FABA</name>
<proteinExistence type="predicted"/>
<organism evidence="1 2">
    <name type="scientific">Stylosanthes scabra</name>
    <dbReference type="NCBI Taxonomy" id="79078"/>
    <lineage>
        <taxon>Eukaryota</taxon>
        <taxon>Viridiplantae</taxon>
        <taxon>Streptophyta</taxon>
        <taxon>Embryophyta</taxon>
        <taxon>Tracheophyta</taxon>
        <taxon>Spermatophyta</taxon>
        <taxon>Magnoliopsida</taxon>
        <taxon>eudicotyledons</taxon>
        <taxon>Gunneridae</taxon>
        <taxon>Pentapetalae</taxon>
        <taxon>rosids</taxon>
        <taxon>fabids</taxon>
        <taxon>Fabales</taxon>
        <taxon>Fabaceae</taxon>
        <taxon>Papilionoideae</taxon>
        <taxon>50 kb inversion clade</taxon>
        <taxon>dalbergioids sensu lato</taxon>
        <taxon>Dalbergieae</taxon>
        <taxon>Pterocarpus clade</taxon>
        <taxon>Stylosanthes</taxon>
    </lineage>
</organism>
<accession>A0ABU6W079</accession>
<evidence type="ECO:0000313" key="2">
    <source>
        <dbReference type="Proteomes" id="UP001341840"/>
    </source>
</evidence>